<proteinExistence type="predicted"/>
<accession>A0A8H5AYD6</accession>
<gene>
    <name evidence="2" type="ORF">D9619_002521</name>
</gene>
<organism evidence="2 3">
    <name type="scientific">Psilocybe cf. subviscida</name>
    <dbReference type="NCBI Taxonomy" id="2480587"/>
    <lineage>
        <taxon>Eukaryota</taxon>
        <taxon>Fungi</taxon>
        <taxon>Dikarya</taxon>
        <taxon>Basidiomycota</taxon>
        <taxon>Agaricomycotina</taxon>
        <taxon>Agaricomycetes</taxon>
        <taxon>Agaricomycetidae</taxon>
        <taxon>Agaricales</taxon>
        <taxon>Agaricineae</taxon>
        <taxon>Strophariaceae</taxon>
        <taxon>Psilocybe</taxon>
    </lineage>
</organism>
<feature type="chain" id="PRO_5034361891" description="Late embryogenesis abundant protein LEA-2 subgroup domain-containing protein" evidence="1">
    <location>
        <begin position="21"/>
        <end position="180"/>
    </location>
</feature>
<evidence type="ECO:0000313" key="2">
    <source>
        <dbReference type="EMBL" id="KAF5313217.1"/>
    </source>
</evidence>
<feature type="signal peptide" evidence="1">
    <location>
        <begin position="1"/>
        <end position="20"/>
    </location>
</feature>
<evidence type="ECO:0000256" key="1">
    <source>
        <dbReference type="SAM" id="SignalP"/>
    </source>
</evidence>
<reference evidence="2 3" key="1">
    <citation type="journal article" date="2020" name="ISME J.">
        <title>Uncovering the hidden diversity of litter-decomposition mechanisms in mushroom-forming fungi.</title>
        <authorList>
            <person name="Floudas D."/>
            <person name="Bentzer J."/>
            <person name="Ahren D."/>
            <person name="Johansson T."/>
            <person name="Persson P."/>
            <person name="Tunlid A."/>
        </authorList>
    </citation>
    <scope>NUCLEOTIDE SEQUENCE [LARGE SCALE GENOMIC DNA]</scope>
    <source>
        <strain evidence="2 3">CBS 101986</strain>
    </source>
</reference>
<dbReference type="Proteomes" id="UP000567179">
    <property type="component" value="Unassembled WGS sequence"/>
</dbReference>
<dbReference type="AlphaFoldDB" id="A0A8H5AYD6"/>
<sequence>MVQLTALLAAVASLAVSAAATPLEGRASTPSNIPAQFINLLKIGLVKDINPIITEASLTSNVIETTFDVQNPLPVEITLDKVTAQAGLNGTVFATFTHSFPAPGLVVPPLGTKNSGLIMNVDLPLGLDASLAIVPFGVLDLPDTNANIRVFTIAGFGGLPLPLDGLKQTGVPANFTFSLT</sequence>
<dbReference type="OrthoDB" id="3251634at2759"/>
<keyword evidence="3" id="KW-1185">Reference proteome</keyword>
<evidence type="ECO:0000313" key="3">
    <source>
        <dbReference type="Proteomes" id="UP000567179"/>
    </source>
</evidence>
<keyword evidence="1" id="KW-0732">Signal</keyword>
<dbReference type="EMBL" id="JAACJJ010000056">
    <property type="protein sequence ID" value="KAF5313217.1"/>
    <property type="molecule type" value="Genomic_DNA"/>
</dbReference>
<protein>
    <recommendedName>
        <fullName evidence="4">Late embryogenesis abundant protein LEA-2 subgroup domain-containing protein</fullName>
    </recommendedName>
</protein>
<name>A0A8H5AYD6_9AGAR</name>
<comment type="caution">
    <text evidence="2">The sequence shown here is derived from an EMBL/GenBank/DDBJ whole genome shotgun (WGS) entry which is preliminary data.</text>
</comment>
<evidence type="ECO:0008006" key="4">
    <source>
        <dbReference type="Google" id="ProtNLM"/>
    </source>
</evidence>